<proteinExistence type="predicted"/>
<reference evidence="1 2" key="1">
    <citation type="submission" date="2019-02" db="EMBL/GenBank/DDBJ databases">
        <title>Draft Genome Sequence of the Prevotella sp. BCRC 81118, Isolated from Human Feces.</title>
        <authorList>
            <person name="Huang C.-H."/>
        </authorList>
    </citation>
    <scope>NUCLEOTIDE SEQUENCE [LARGE SCALE GENOMIC DNA]</scope>
    <source>
        <strain evidence="1 2">BCRC 81118</strain>
    </source>
</reference>
<gene>
    <name evidence="1" type="ORF">EXN75_03500</name>
</gene>
<evidence type="ECO:0000313" key="1">
    <source>
        <dbReference type="EMBL" id="TFH83369.1"/>
    </source>
</evidence>
<protein>
    <submittedName>
        <fullName evidence="1">Uncharacterized protein</fullName>
    </submittedName>
</protein>
<organism evidence="1 2">
    <name type="scientific">Segatella hominis</name>
    <dbReference type="NCBI Taxonomy" id="2518605"/>
    <lineage>
        <taxon>Bacteria</taxon>
        <taxon>Pseudomonadati</taxon>
        <taxon>Bacteroidota</taxon>
        <taxon>Bacteroidia</taxon>
        <taxon>Bacteroidales</taxon>
        <taxon>Prevotellaceae</taxon>
        <taxon>Segatella</taxon>
    </lineage>
</organism>
<keyword evidence="2" id="KW-1185">Reference proteome</keyword>
<dbReference type="Proteomes" id="UP000297872">
    <property type="component" value="Unassembled WGS sequence"/>
</dbReference>
<accession>A0A4Y8VS04</accession>
<dbReference type="RefSeq" id="WP_118117476.1">
    <property type="nucleotide sequence ID" value="NZ_DAWEFM010000008.1"/>
</dbReference>
<name>A0A4Y8VS04_9BACT</name>
<evidence type="ECO:0000313" key="2">
    <source>
        <dbReference type="Proteomes" id="UP000297872"/>
    </source>
</evidence>
<sequence length="149" mass="17290">MELTEQTLQQVERFIKKIAQKFPPQELNETSVLTDIHVRCSQDSGELLAFNDDEQEITRCVVEQWIDNKDENFYEEVAKCLRNILRKNTAIVDNLGILKPYSFVLEDDDKEHLGELYLADDDTIIVGGDLMEDLDHDLDTFLDDLLKEV</sequence>
<dbReference type="EMBL" id="SGVY01000006">
    <property type="protein sequence ID" value="TFH83369.1"/>
    <property type="molecule type" value="Genomic_DNA"/>
</dbReference>
<comment type="caution">
    <text evidence="1">The sequence shown here is derived from an EMBL/GenBank/DDBJ whole genome shotgun (WGS) entry which is preliminary data.</text>
</comment>
<dbReference type="GeneID" id="302994362"/>
<dbReference type="AlphaFoldDB" id="A0A4Y8VS04"/>
<dbReference type="OrthoDB" id="1079023at2"/>